<evidence type="ECO:0000313" key="3">
    <source>
        <dbReference type="Proteomes" id="UP000824073"/>
    </source>
</evidence>
<dbReference type="GO" id="GO:0008483">
    <property type="term" value="F:transaminase activity"/>
    <property type="evidence" value="ECO:0007669"/>
    <property type="project" value="UniProtKB-KW"/>
</dbReference>
<organism evidence="2 3">
    <name type="scientific">Candidatus Ventrousia excrementavium</name>
    <dbReference type="NCBI Taxonomy" id="2840961"/>
    <lineage>
        <taxon>Bacteria</taxon>
        <taxon>Bacillati</taxon>
        <taxon>Bacillota</taxon>
        <taxon>Clostridia</taxon>
        <taxon>Eubacteriales</taxon>
        <taxon>Clostridiaceae</taxon>
        <taxon>Clostridiaceae incertae sedis</taxon>
        <taxon>Candidatus Ventrousia</taxon>
    </lineage>
</organism>
<comment type="caution">
    <text evidence="2">The sequence shown here is derived from an EMBL/GenBank/DDBJ whole genome shotgun (WGS) entry which is preliminary data.</text>
</comment>
<dbReference type="InterPro" id="IPR015422">
    <property type="entry name" value="PyrdxlP-dep_Trfase_small"/>
</dbReference>
<gene>
    <name evidence="2" type="ORF">IAB67_05605</name>
</gene>
<dbReference type="Gene3D" id="3.90.1150.10">
    <property type="entry name" value="Aspartate Aminotransferase, domain 1"/>
    <property type="match status" value="1"/>
</dbReference>
<keyword evidence="2" id="KW-0032">Aminotransferase</keyword>
<protein>
    <submittedName>
        <fullName evidence="2">Aminotransferase class V-fold PLP-dependent enzyme</fullName>
    </submittedName>
</protein>
<keyword evidence="2" id="KW-0808">Transferase</keyword>
<sequence length="389" mass="42255">MLDKVLIDTEYGFLGDTIHVNCCSVGVPPLRVQRVCQDFLSGEYMDLVMNRLPDGYEPQRQRTRQKLAQLICADAANIAFTASTAEGLAILAAGYPLGPGDNVVTTDLENPAGLLPWINARDNRGFELRIVRTQNGCVSADELMRAADRNTKILCLSAVQYGTGFLSDLAEIGRRCRSRGILFAVDAIQAVGRIPIDVESMDIDYLSCGGFKALAASFGVGFVFCTPAVRQTLRPVYAGAASTPRFPTAPAVFTPDYSLKRYGDARALETGSHNTFGIRMLEESTDLLLHLGIDNIHAHITSLESQLRTALRGVSLDVPAPPEKNRSGIVVATYPEGLYAEVNAILARYNIILTSRPGYIRLALNSYNTAEHVQRIAEALRTVACLCAA</sequence>
<dbReference type="InterPro" id="IPR015424">
    <property type="entry name" value="PyrdxlP-dep_Trfase"/>
</dbReference>
<dbReference type="Proteomes" id="UP000824073">
    <property type="component" value="Unassembled WGS sequence"/>
</dbReference>
<reference evidence="2" key="1">
    <citation type="submission" date="2020-10" db="EMBL/GenBank/DDBJ databases">
        <authorList>
            <person name="Gilroy R."/>
        </authorList>
    </citation>
    <scope>NUCLEOTIDE SEQUENCE</scope>
    <source>
        <strain evidence="2">CHK191-8634</strain>
    </source>
</reference>
<accession>A0A9D1IUT9</accession>
<evidence type="ECO:0000259" key="1">
    <source>
        <dbReference type="Pfam" id="PF00266"/>
    </source>
</evidence>
<dbReference type="EMBL" id="DVMR01000046">
    <property type="protein sequence ID" value="HIU43757.1"/>
    <property type="molecule type" value="Genomic_DNA"/>
</dbReference>
<dbReference type="Gene3D" id="3.40.640.10">
    <property type="entry name" value="Type I PLP-dependent aspartate aminotransferase-like (Major domain)"/>
    <property type="match status" value="1"/>
</dbReference>
<evidence type="ECO:0000313" key="2">
    <source>
        <dbReference type="EMBL" id="HIU43757.1"/>
    </source>
</evidence>
<name>A0A9D1IUT9_9CLOT</name>
<dbReference type="Pfam" id="PF00266">
    <property type="entry name" value="Aminotran_5"/>
    <property type="match status" value="1"/>
</dbReference>
<dbReference type="InterPro" id="IPR000192">
    <property type="entry name" value="Aminotrans_V_dom"/>
</dbReference>
<dbReference type="PANTHER" id="PTHR43586">
    <property type="entry name" value="CYSTEINE DESULFURASE"/>
    <property type="match status" value="1"/>
</dbReference>
<dbReference type="AlphaFoldDB" id="A0A9D1IUT9"/>
<dbReference type="PANTHER" id="PTHR43586:SF15">
    <property type="entry name" value="BLR3095 PROTEIN"/>
    <property type="match status" value="1"/>
</dbReference>
<feature type="domain" description="Aminotransferase class V" evidence="1">
    <location>
        <begin position="61"/>
        <end position="368"/>
    </location>
</feature>
<dbReference type="InterPro" id="IPR015421">
    <property type="entry name" value="PyrdxlP-dep_Trfase_major"/>
</dbReference>
<reference evidence="2" key="2">
    <citation type="journal article" date="2021" name="PeerJ">
        <title>Extensive microbial diversity within the chicken gut microbiome revealed by metagenomics and culture.</title>
        <authorList>
            <person name="Gilroy R."/>
            <person name="Ravi A."/>
            <person name="Getino M."/>
            <person name="Pursley I."/>
            <person name="Horton D.L."/>
            <person name="Alikhan N.F."/>
            <person name="Baker D."/>
            <person name="Gharbi K."/>
            <person name="Hall N."/>
            <person name="Watson M."/>
            <person name="Adriaenssens E.M."/>
            <person name="Foster-Nyarko E."/>
            <person name="Jarju S."/>
            <person name="Secka A."/>
            <person name="Antonio M."/>
            <person name="Oren A."/>
            <person name="Chaudhuri R.R."/>
            <person name="La Ragione R."/>
            <person name="Hildebrand F."/>
            <person name="Pallen M.J."/>
        </authorList>
    </citation>
    <scope>NUCLEOTIDE SEQUENCE</scope>
    <source>
        <strain evidence="2">CHK191-8634</strain>
    </source>
</reference>
<dbReference type="SUPFAM" id="SSF53383">
    <property type="entry name" value="PLP-dependent transferases"/>
    <property type="match status" value="1"/>
</dbReference>
<proteinExistence type="predicted"/>